<gene>
    <name evidence="3" type="ORF">FR698_16050</name>
</gene>
<dbReference type="InterPro" id="IPR036629">
    <property type="entry name" value="YjbJ_sf"/>
</dbReference>
<dbReference type="InterPro" id="IPR026042">
    <property type="entry name" value="YjbJ"/>
</dbReference>
<evidence type="ECO:0000313" key="4">
    <source>
        <dbReference type="Proteomes" id="UP000321201"/>
    </source>
</evidence>
<protein>
    <submittedName>
        <fullName evidence="3">CsbD family protein</fullName>
    </submittedName>
</protein>
<feature type="domain" description="CsbD-like" evidence="2">
    <location>
        <begin position="6"/>
        <end position="55"/>
    </location>
</feature>
<comment type="similarity">
    <text evidence="1">Belongs to the UPF0337 (CsbD) family.</text>
</comment>
<name>A0A5C7EG66_9PROT</name>
<reference evidence="3 4" key="1">
    <citation type="submission" date="2019-08" db="EMBL/GenBank/DDBJ databases">
        <title>Pelomicrobium methylotrophicum gen. nov., sp. nov. a moderately thermophilic, facultatively anaerobic, lithoautotrophic and methylotrophic bacterium isolated from a terrestrial mud volcano.</title>
        <authorList>
            <person name="Slobodkina G.B."/>
            <person name="Merkel A.Y."/>
            <person name="Slobodkin A.I."/>
        </authorList>
    </citation>
    <scope>NUCLEOTIDE SEQUENCE [LARGE SCALE GENOMIC DNA]</scope>
    <source>
        <strain evidence="3 4">SM250</strain>
    </source>
</reference>
<dbReference type="InterPro" id="IPR008462">
    <property type="entry name" value="CsbD"/>
</dbReference>
<dbReference type="Gene3D" id="1.10.1470.10">
    <property type="entry name" value="YjbJ"/>
    <property type="match status" value="1"/>
</dbReference>
<dbReference type="InterPro" id="IPR050423">
    <property type="entry name" value="UPF0337_stress_rsp"/>
</dbReference>
<dbReference type="Proteomes" id="UP000321201">
    <property type="component" value="Unassembled WGS sequence"/>
</dbReference>
<organism evidence="3 4">
    <name type="scientific">Pelomicrobium methylotrophicum</name>
    <dbReference type="NCBI Taxonomy" id="2602750"/>
    <lineage>
        <taxon>Bacteria</taxon>
        <taxon>Pseudomonadati</taxon>
        <taxon>Pseudomonadota</taxon>
        <taxon>Hydrogenophilia</taxon>
        <taxon>Hydrogenophilia incertae sedis</taxon>
        <taxon>Pelomicrobium</taxon>
    </lineage>
</organism>
<dbReference type="PIRSF" id="PIRSF039008">
    <property type="entry name" value="YjbJ"/>
    <property type="match status" value="1"/>
</dbReference>
<dbReference type="PANTHER" id="PTHR34977">
    <property type="entry name" value="UPF0337 PROTEIN YJBJ"/>
    <property type="match status" value="1"/>
</dbReference>
<dbReference type="SUPFAM" id="SSF69047">
    <property type="entry name" value="Hypothetical protein YjbJ"/>
    <property type="match status" value="1"/>
</dbReference>
<accession>A0A5C7EG66</accession>
<keyword evidence="4" id="KW-1185">Reference proteome</keyword>
<proteinExistence type="inferred from homology"/>
<dbReference type="AlphaFoldDB" id="A0A5C7EG66"/>
<dbReference type="EMBL" id="VPFL01000039">
    <property type="protein sequence ID" value="TXF10010.1"/>
    <property type="molecule type" value="Genomic_DNA"/>
</dbReference>
<dbReference type="FunCoup" id="A0A5C7EG66">
    <property type="interactions" value="72"/>
</dbReference>
<evidence type="ECO:0000313" key="3">
    <source>
        <dbReference type="EMBL" id="TXF10010.1"/>
    </source>
</evidence>
<dbReference type="RefSeq" id="WP_147801198.1">
    <property type="nucleotide sequence ID" value="NZ_VPFL01000039.1"/>
</dbReference>
<sequence length="73" mass="8951">MAIDILNSNWKEFRPHAKQWWGELTEDDLDEVEGRRERLIELLQQRYGRTREEAEVDVERFLVRASRFLRPNH</sequence>
<comment type="caution">
    <text evidence="3">The sequence shown here is derived from an EMBL/GenBank/DDBJ whole genome shotgun (WGS) entry which is preliminary data.</text>
</comment>
<evidence type="ECO:0000256" key="1">
    <source>
        <dbReference type="ARBA" id="ARBA00009129"/>
    </source>
</evidence>
<dbReference type="PANTHER" id="PTHR34977:SF1">
    <property type="entry name" value="UPF0337 PROTEIN YJBJ"/>
    <property type="match status" value="1"/>
</dbReference>
<dbReference type="InParanoid" id="A0A5C7EG66"/>
<evidence type="ECO:0000259" key="2">
    <source>
        <dbReference type="Pfam" id="PF05532"/>
    </source>
</evidence>
<dbReference type="OrthoDB" id="5295641at2"/>
<dbReference type="Pfam" id="PF05532">
    <property type="entry name" value="CsbD"/>
    <property type="match status" value="1"/>
</dbReference>